<dbReference type="Proteomes" id="UP000192726">
    <property type="component" value="Chromosome"/>
</dbReference>
<accession>A0A1V0TLL7</accession>
<feature type="domain" description="Transcription regulator TrmB N-terminal" evidence="1">
    <location>
        <begin position="11"/>
        <end position="78"/>
    </location>
</feature>
<dbReference type="Gene3D" id="1.10.10.10">
    <property type="entry name" value="Winged helix-like DNA-binding domain superfamily/Winged helix DNA-binding domain"/>
    <property type="match status" value="1"/>
</dbReference>
<proteinExistence type="predicted"/>
<dbReference type="RefSeq" id="WP_083103606.1">
    <property type="nucleotide sequence ID" value="NZ_CP020569.1"/>
</dbReference>
<dbReference type="Pfam" id="PF01978">
    <property type="entry name" value="TrmB"/>
    <property type="match status" value="1"/>
</dbReference>
<dbReference type="EMBL" id="CP020569">
    <property type="protein sequence ID" value="ARF53819.1"/>
    <property type="molecule type" value="Genomic_DNA"/>
</dbReference>
<dbReference type="AlphaFoldDB" id="A0A1V0TLL7"/>
<evidence type="ECO:0000313" key="3">
    <source>
        <dbReference type="Proteomes" id="UP000192726"/>
    </source>
</evidence>
<organism evidence="2 3">
    <name type="scientific">Streptomyces gilvosporeus</name>
    <dbReference type="NCBI Taxonomy" id="553510"/>
    <lineage>
        <taxon>Bacteria</taxon>
        <taxon>Bacillati</taxon>
        <taxon>Actinomycetota</taxon>
        <taxon>Actinomycetes</taxon>
        <taxon>Kitasatosporales</taxon>
        <taxon>Streptomycetaceae</taxon>
        <taxon>Streptomyces</taxon>
    </lineage>
</organism>
<keyword evidence="3" id="KW-1185">Reference proteome</keyword>
<protein>
    <submittedName>
        <fullName evidence="2">TrmB family transcriptional regulator</fullName>
    </submittedName>
</protein>
<dbReference type="InterPro" id="IPR036388">
    <property type="entry name" value="WH-like_DNA-bd_sf"/>
</dbReference>
<dbReference type="PANTHER" id="PTHR34293">
    <property type="entry name" value="HTH-TYPE TRANSCRIPTIONAL REGULATOR TRMBL2"/>
    <property type="match status" value="1"/>
</dbReference>
<dbReference type="InterPro" id="IPR002831">
    <property type="entry name" value="Tscrpt_reg_TrmB_N"/>
</dbReference>
<reference evidence="2 3" key="1">
    <citation type="submission" date="2017-04" db="EMBL/GenBank/DDBJ databases">
        <title>Complete Genome Sequence of Streptomyces gilvosporeus F607, a Capable Producer of Natamycin.</title>
        <authorList>
            <person name="Zong G."/>
            <person name="Zhong C."/>
            <person name="Fu J."/>
            <person name="Qin R."/>
            <person name="Cao G."/>
        </authorList>
    </citation>
    <scope>NUCLEOTIDE SEQUENCE [LARGE SCALE GENOMIC DNA]</scope>
    <source>
        <strain evidence="2 3">F607</strain>
    </source>
</reference>
<sequence length="283" mass="31112">MELEEGPINDLMALGLARYEARVYLALIRRDSYTAAEAAREADVPRQRVYDVLDALVRRRLATTHPGRVTKYSAVTPELAVARLMALQRESMDRLERVSEGLAGILQPLWSDGRVHTDPLDYIEILRDPKAITERFADIQRQAQHELLTFCKPPFVAPAENAEGIKVVRRLHRAGGTVRAIYLDDALDNPGTVEHVRRFAAAGEEARFAPELPLKLVIADASLVLCDMPDPVAGAGSTTTLFIEHPALAGCLRLAFQTVWKDAAPASAAEPDSESARESGLAR</sequence>
<name>A0A1V0TLL7_9ACTN</name>
<dbReference type="OrthoDB" id="1493540at2"/>
<dbReference type="STRING" id="553510.B1H19_06170"/>
<evidence type="ECO:0000259" key="1">
    <source>
        <dbReference type="Pfam" id="PF01978"/>
    </source>
</evidence>
<evidence type="ECO:0000313" key="2">
    <source>
        <dbReference type="EMBL" id="ARF53819.1"/>
    </source>
</evidence>
<dbReference type="InterPro" id="IPR036390">
    <property type="entry name" value="WH_DNA-bd_sf"/>
</dbReference>
<dbReference type="PANTHER" id="PTHR34293:SF1">
    <property type="entry name" value="HTH-TYPE TRANSCRIPTIONAL REGULATOR TRMBL2"/>
    <property type="match status" value="1"/>
</dbReference>
<gene>
    <name evidence="2" type="ORF">B1H19_06170</name>
</gene>
<dbReference type="KEGG" id="sgv:B1H19_06170"/>
<dbReference type="SUPFAM" id="SSF46785">
    <property type="entry name" value="Winged helix' DNA-binding domain"/>
    <property type="match status" value="1"/>
</dbReference>
<dbReference type="InterPro" id="IPR051797">
    <property type="entry name" value="TrmB-like"/>
</dbReference>